<evidence type="ECO:0000313" key="2">
    <source>
        <dbReference type="EMBL" id="PIT40623.1"/>
    </source>
</evidence>
<evidence type="ECO:0000313" key="3">
    <source>
        <dbReference type="Proteomes" id="UP000230202"/>
    </source>
</evidence>
<gene>
    <name evidence="2" type="ORF">BHC54_03000</name>
</gene>
<reference evidence="2" key="1">
    <citation type="journal article" date="2017" name="MBio">
        <title>Type VI secretion-mediated competition in the bee gut microbiome.</title>
        <authorList>
            <person name="Steele M.I."/>
            <person name="Kwong W.K."/>
            <person name="Powell J.E."/>
            <person name="Whiteley M."/>
            <person name="Moran N.A."/>
        </authorList>
    </citation>
    <scope>NUCLEOTIDE SEQUENCE [LARGE SCALE GENOMIC DNA]</scope>
    <source>
        <strain evidence="2">WkB273</strain>
    </source>
</reference>
<keyword evidence="3" id="KW-1185">Reference proteome</keyword>
<keyword evidence="1" id="KW-0175">Coiled coil</keyword>
<organism evidence="2 3">
    <name type="scientific">Snodgrassella alvi</name>
    <dbReference type="NCBI Taxonomy" id="1196083"/>
    <lineage>
        <taxon>Bacteria</taxon>
        <taxon>Pseudomonadati</taxon>
        <taxon>Pseudomonadota</taxon>
        <taxon>Betaproteobacteria</taxon>
        <taxon>Neisseriales</taxon>
        <taxon>Neisseriaceae</taxon>
        <taxon>Snodgrassella</taxon>
    </lineage>
</organism>
<comment type="caution">
    <text evidence="2">The sequence shown here is derived from an EMBL/GenBank/DDBJ whole genome shotgun (WGS) entry which is preliminary data.</text>
</comment>
<proteinExistence type="predicted"/>
<dbReference type="EMBL" id="MEIL01000019">
    <property type="protein sequence ID" value="PIT40623.1"/>
    <property type="molecule type" value="Genomic_DNA"/>
</dbReference>
<evidence type="ECO:0000256" key="1">
    <source>
        <dbReference type="SAM" id="Coils"/>
    </source>
</evidence>
<dbReference type="Proteomes" id="UP000230202">
    <property type="component" value="Unassembled WGS sequence"/>
</dbReference>
<protein>
    <submittedName>
        <fullName evidence="2">Uncharacterized protein</fullName>
    </submittedName>
</protein>
<feature type="coiled-coil region" evidence="1">
    <location>
        <begin position="240"/>
        <end position="298"/>
    </location>
</feature>
<name>A0A2N9X8D5_9NEIS</name>
<dbReference type="AlphaFoldDB" id="A0A2N9X8D5"/>
<sequence length="327" mass="39611">MARKIWAYAKDVHEQFIYNKQLEKLEIFYIWDVLKLKQQHPEAYSGLKFYSTEFDEINRQELIPTEYGFFRYQSDEVDKNRQESIYHSTAMLVLQEMSEINFTIDNDNYNFRFSKFLVEPCLKFQHFDKNEEKYYPDLIGYFGEDCELYDKWNGCLAIEVVFTSPCYQKKINSFEKNHIPIIEVSISKKLKLDTEFCGEINFTVDEVKKYYHALKKIFAKKVYGKIRSDPVSKKYHQNKINNLEILYQQTLLELENQQLKQHSNSQLYEQYAKLNQEYKKLQANMSNLNQMMSDMQQREWILNTRLNHYLNMGFWQRLKFLLQIPIE</sequence>
<accession>A0A2N9X8D5</accession>
<dbReference type="RefSeq" id="WP_100151729.1">
    <property type="nucleotide sequence ID" value="NZ_MEIL01000019.1"/>
</dbReference>